<sequence>MFIFSCRLTRLVLSLATYFIPFNLSVGAYKSSATPSVTLLSPTAIIEQVSLVTYNMQGGSAGNVDKWNADVLPLSLTHDVVALQEAGSAPPASSVEVGRYNTPEGTVRVTSWNIGTGSRVNVRYVYFLTTDPTGNRVNLALVTKHVPDNWQTVPPGITGVSRGALGVQLGAAWYYTLHGLSGNGNDDANLLHNIEAASGISFWVAMGDYNRNPSTLQIPPGSKLYNTGQATQQSGGELDYLVSNDIIDCEHGAKDKELRARTMGAKSSDHYPVETFVVPCRKTGTIKTSLRVMPLGASITQGLRSSDGNGYRANLYKGLDDLTSGSLDFVGRKQDGTASDPDNEGYVGARIDQIAAKGDCALPAYKPNLVTIIAGTNDMAQNFQVAGAGARLGKLIDEVLRYSPRATVLVEKIPPNTIDDAINRRITAYNNSLPVIIQAHSNAGQYVLLLDPALGPADVGPDHIHPTDDGYAKIADKFLEGTQRAAALGWLRDPEANNPSQCLSSIVKRGNDKRWEDHGIIFSQQFPPSFRFRFGDVNKDGRAEYFVFDTRQGFRFWWNAGPTGAKWKPWGLGTTRPPRKPGLVGNQLRLAQLDDDGRVDLAAVDLQGHLTPYTWDDKKPVGQKLGGRAHTGGVYLKVKPFPATTDIVFADLDGDGLDDYLLVEPRGRTKMFDNHGFVPIGVPRLADRLDFLEAEALLAEPGKFVREYRYADLNGDKRADRILLTAHGGAHAWLNTGVRPGGLVSWRNIGQIATDKNVPPKDVQFVDIDGDGKADFLRVGWTGIVHAWLNKLSPSYFNTYHP</sequence>
<dbReference type="GO" id="GO:0004622">
    <property type="term" value="F:phosphatidylcholine lysophospholipase activity"/>
    <property type="evidence" value="ECO:0007669"/>
    <property type="project" value="TreeGrafter"/>
</dbReference>
<dbReference type="Gene3D" id="3.40.50.1110">
    <property type="entry name" value="SGNH hydrolase"/>
    <property type="match status" value="1"/>
</dbReference>
<dbReference type="InterPro" id="IPR003539">
    <property type="entry name" value="CD_toxinB"/>
</dbReference>
<protein>
    <recommendedName>
        <fullName evidence="2">SGNH hydrolase-type esterase domain-containing protein</fullName>
    </recommendedName>
</protein>
<dbReference type="CDD" id="cd01833">
    <property type="entry name" value="XynB_like"/>
    <property type="match status" value="1"/>
</dbReference>
<dbReference type="PANTHER" id="PTHR30383">
    <property type="entry name" value="THIOESTERASE 1/PROTEASE 1/LYSOPHOSPHOLIPASE L1"/>
    <property type="match status" value="1"/>
</dbReference>
<accession>A0A558BS49</accession>
<dbReference type="InterPro" id="IPR036691">
    <property type="entry name" value="Endo/exonu/phosph_ase_sf"/>
</dbReference>
<dbReference type="SUPFAM" id="SSF69318">
    <property type="entry name" value="Integrin alpha N-terminal domain"/>
    <property type="match status" value="1"/>
</dbReference>
<dbReference type="AlphaFoldDB" id="A0A558BS49"/>
<dbReference type="Pfam" id="PF13472">
    <property type="entry name" value="Lipase_GDSL_2"/>
    <property type="match status" value="1"/>
</dbReference>
<feature type="domain" description="SGNH hydrolase-type esterase" evidence="2">
    <location>
        <begin position="295"/>
        <end position="472"/>
    </location>
</feature>
<dbReference type="EMBL" id="VMRJ01000004">
    <property type="protein sequence ID" value="TVT39344.1"/>
    <property type="molecule type" value="Genomic_DNA"/>
</dbReference>
<evidence type="ECO:0000256" key="1">
    <source>
        <dbReference type="ARBA" id="ARBA00022729"/>
    </source>
</evidence>
<dbReference type="Gene3D" id="3.60.10.10">
    <property type="entry name" value="Endonuclease/exonuclease/phosphatase"/>
    <property type="match status" value="1"/>
</dbReference>
<dbReference type="InterPro" id="IPR051532">
    <property type="entry name" value="Ester_Hydrolysis_Enzymes"/>
</dbReference>
<dbReference type="InterPro" id="IPR013830">
    <property type="entry name" value="SGNH_hydro"/>
</dbReference>
<keyword evidence="4" id="KW-1185">Reference proteome</keyword>
<evidence type="ECO:0000259" key="2">
    <source>
        <dbReference type="Pfam" id="PF13472"/>
    </source>
</evidence>
<organism evidence="3 4">
    <name type="scientific">Hymenobacter setariae</name>
    <dbReference type="NCBI Taxonomy" id="2594794"/>
    <lineage>
        <taxon>Bacteria</taxon>
        <taxon>Pseudomonadati</taxon>
        <taxon>Bacteroidota</taxon>
        <taxon>Cytophagia</taxon>
        <taxon>Cytophagales</taxon>
        <taxon>Hymenobacteraceae</taxon>
        <taxon>Hymenobacter</taxon>
    </lineage>
</organism>
<dbReference type="SUPFAM" id="SSF52266">
    <property type="entry name" value="SGNH hydrolase"/>
    <property type="match status" value="1"/>
</dbReference>
<dbReference type="PRINTS" id="PR01388">
    <property type="entry name" value="CDTOXINB"/>
</dbReference>
<evidence type="ECO:0000313" key="4">
    <source>
        <dbReference type="Proteomes" id="UP000317624"/>
    </source>
</evidence>
<name>A0A558BS49_9BACT</name>
<dbReference type="InterPro" id="IPR013517">
    <property type="entry name" value="FG-GAP"/>
</dbReference>
<comment type="caution">
    <text evidence="3">The sequence shown here is derived from an EMBL/GenBank/DDBJ whole genome shotgun (WGS) entry which is preliminary data.</text>
</comment>
<keyword evidence="1" id="KW-0732">Signal</keyword>
<gene>
    <name evidence="3" type="ORF">FNT36_16955</name>
</gene>
<dbReference type="SUPFAM" id="SSF56219">
    <property type="entry name" value="DNase I-like"/>
    <property type="match status" value="1"/>
</dbReference>
<reference evidence="3 4" key="1">
    <citation type="submission" date="2019-07" db="EMBL/GenBank/DDBJ databases">
        <title>Hymenobacter sp. straun FUR1 Genome sequencing and assembly.</title>
        <authorList>
            <person name="Chhetri G."/>
        </authorList>
    </citation>
    <scope>NUCLEOTIDE SEQUENCE [LARGE SCALE GENOMIC DNA]</scope>
    <source>
        <strain evidence="3 4">Fur1</strain>
    </source>
</reference>
<dbReference type="Pfam" id="PF13517">
    <property type="entry name" value="FG-GAP_3"/>
    <property type="match status" value="1"/>
</dbReference>
<proteinExistence type="predicted"/>
<dbReference type="PANTHER" id="PTHR30383:SF31">
    <property type="entry name" value="SGNH HYDROLASE-TYPE ESTERASE DOMAIN-CONTAINING PROTEIN-RELATED"/>
    <property type="match status" value="1"/>
</dbReference>
<evidence type="ECO:0000313" key="3">
    <source>
        <dbReference type="EMBL" id="TVT39344.1"/>
    </source>
</evidence>
<dbReference type="Proteomes" id="UP000317624">
    <property type="component" value="Unassembled WGS sequence"/>
</dbReference>
<dbReference type="InterPro" id="IPR036514">
    <property type="entry name" value="SGNH_hydro_sf"/>
</dbReference>
<dbReference type="OrthoDB" id="3465773at2"/>
<dbReference type="InterPro" id="IPR028994">
    <property type="entry name" value="Integrin_alpha_N"/>
</dbReference>